<gene>
    <name evidence="1" type="ORF">CRV2_00014454</name>
</gene>
<sequence length="1004" mass="114392">MATSGSVFSETLQGITNTKLDELSKRRSSFEEAKASLLEVVRAESDPTRRLSLLCDGVKECFSIKLDKAGKVVMEQTKHKLLETELQNLDRFLEQVKYDPSVSGTMLDTWEQSLLRHLDVQSLKFQYASLYGQLVTEWLSGGKKEEEPAGGDDVTMDEAYEVVDNGKKLESRMEWEEMVFEPAEVDEDALEAYLKRVFHDGDKSKKGLQKALTQLRESVQSFEMRLSAPNQFNVTSLKWVIQSLYASDLLSDEKREVLKDFENNNIILSEIADVLNMRLGALSSWTWSSDGPVQVEMNRKISGVFNITMQEDLLQAIFLHYIGIKWSVFFKSALDSLRTVEGTWLSARDAIPKEDKRRLGYYLGPLQDEPCLDEVRNKVHAMRYFLVNLMDYEQQITTTEDGEEEAEYEQVTSVPAQSLGHAQSLGQKRKVGGRAKQTARKSTGGKAPRRQLASKAARRSAPSTGGIEHENLIDYSDEEHEEEEAEDAVDVDTGDRLSPMALKQQLLHLLATEITINKRLYGELTAFHSVFESWNSLLPHQTVLVVLKFLGVSPAWLDFFRNFLEAPLRFAEDDESTPARKRRRGVPASHTLSDVFGETTLFCLDFAINRLTCGTNLWRIHDDFWFWSRDHAMAAKAWKTVEEFAKVTGTEINLAKTGTVRVSRDEKQKLPIDPALPAGDIRWGFLRLSPQTARFEIDQEMVDTHIAELQKQLSSKRKSVLDFVQAWNTYAGRFFTTNFAKAANCFGREHVDSILSTQERIQRLIFSSMAEEGGVGEQHERAASVAEHLKRAIAQRFGIDDVPDGYLYWPMELGGLNLQSPFISLLQIREDVISSPAELVESFEEAERSAYERARERFLSGAVKPLRYALDDPDWVPAEARERDEFMSFDEYVRHRAYFRFDHHSAATRLHNVFRQLMKQPTETSVRLDTGSLSAAVDQLRQSGFYQGGITGHWGFMSAYWKWVVMMHGPDIVKRFGALNIVDQGLLPMGMVTLFRDKRVTWQS</sequence>
<organism evidence="1 2">
    <name type="scientific">Clonostachys rosea f. rosea IK726</name>
    <dbReference type="NCBI Taxonomy" id="1349383"/>
    <lineage>
        <taxon>Eukaryota</taxon>
        <taxon>Fungi</taxon>
        <taxon>Dikarya</taxon>
        <taxon>Ascomycota</taxon>
        <taxon>Pezizomycotina</taxon>
        <taxon>Sordariomycetes</taxon>
        <taxon>Hypocreomycetidae</taxon>
        <taxon>Hypocreales</taxon>
        <taxon>Bionectriaceae</taxon>
        <taxon>Clonostachys</taxon>
    </lineage>
</organism>
<reference evidence="1" key="1">
    <citation type="submission" date="2020-04" db="EMBL/GenBank/DDBJ databases">
        <authorList>
            <person name="Broberg M."/>
        </authorList>
    </citation>
    <scope>NUCLEOTIDE SEQUENCE</scope>
</reference>
<accession>A0ACA9U796</accession>
<protein>
    <submittedName>
        <fullName evidence="1">Uncharacterized protein</fullName>
    </submittedName>
</protein>
<keyword evidence="2" id="KW-1185">Reference proteome</keyword>
<comment type="caution">
    <text evidence="1">The sequence shown here is derived from an EMBL/GenBank/DDBJ whole genome shotgun (WGS) entry which is preliminary data.</text>
</comment>
<dbReference type="EMBL" id="CADEHS020000055">
    <property type="protein sequence ID" value="CAG9949149.1"/>
    <property type="molecule type" value="Genomic_DNA"/>
</dbReference>
<dbReference type="Proteomes" id="UP000836387">
    <property type="component" value="Unassembled WGS sequence"/>
</dbReference>
<evidence type="ECO:0000313" key="2">
    <source>
        <dbReference type="Proteomes" id="UP000836387"/>
    </source>
</evidence>
<reference evidence="1" key="2">
    <citation type="submission" date="2021-10" db="EMBL/GenBank/DDBJ databases">
        <authorList>
            <person name="Piombo E."/>
        </authorList>
    </citation>
    <scope>NUCLEOTIDE SEQUENCE</scope>
</reference>
<proteinExistence type="predicted"/>
<evidence type="ECO:0000313" key="1">
    <source>
        <dbReference type="EMBL" id="CAG9949149.1"/>
    </source>
</evidence>
<name>A0ACA9U796_BIOOC</name>